<feature type="transmembrane region" description="Helical" evidence="7">
    <location>
        <begin position="151"/>
        <end position="184"/>
    </location>
</feature>
<feature type="transmembrane region" description="Helical" evidence="7">
    <location>
        <begin position="115"/>
        <end position="139"/>
    </location>
</feature>
<dbReference type="Pfam" id="PF02417">
    <property type="entry name" value="Chromate_transp"/>
    <property type="match status" value="1"/>
</dbReference>
<organism evidence="8 9">
    <name type="scientific">Candidatus Blautia gallistercoris</name>
    <dbReference type="NCBI Taxonomy" id="2838490"/>
    <lineage>
        <taxon>Bacteria</taxon>
        <taxon>Bacillati</taxon>
        <taxon>Bacillota</taxon>
        <taxon>Clostridia</taxon>
        <taxon>Lachnospirales</taxon>
        <taxon>Lachnospiraceae</taxon>
        <taxon>Blautia</taxon>
    </lineage>
</organism>
<evidence type="ECO:0000256" key="7">
    <source>
        <dbReference type="SAM" id="Phobius"/>
    </source>
</evidence>
<evidence type="ECO:0000256" key="3">
    <source>
        <dbReference type="ARBA" id="ARBA00022475"/>
    </source>
</evidence>
<comment type="caution">
    <text evidence="8">The sequence shown here is derived from an EMBL/GenBank/DDBJ whole genome shotgun (WGS) entry which is preliminary data.</text>
</comment>
<feature type="transmembrane region" description="Helical" evidence="7">
    <location>
        <begin position="12"/>
        <end position="37"/>
    </location>
</feature>
<protein>
    <submittedName>
        <fullName evidence="8">Chromate transporter</fullName>
    </submittedName>
</protein>
<dbReference type="InterPro" id="IPR003370">
    <property type="entry name" value="Chromate_transpt"/>
</dbReference>
<dbReference type="GO" id="GO:0005886">
    <property type="term" value="C:plasma membrane"/>
    <property type="evidence" value="ECO:0007669"/>
    <property type="project" value="UniProtKB-SubCell"/>
</dbReference>
<proteinExistence type="inferred from homology"/>
<sequence>MTDKPKPDRHVFWTLFKTCFIISCCTFGGGMVIISMLQKKFVEELHWIDQDEVMDLAAIAQSCPGVMAVNTSIIIGYHIAGIAGALLTVVGTVLPPMIILTVISAFYVQFRSNFVIALLIKGMQAGVAAVMINVTITMAGNVLKDKEIFSLIMLIAASVAAVVFDVDIILILLICGVAGGIYSWQQRKKLPERKERKS</sequence>
<comment type="subcellular location">
    <subcellularLocation>
        <location evidence="1">Cell membrane</location>
        <topology evidence="1">Multi-pass membrane protein</topology>
    </subcellularLocation>
</comment>
<gene>
    <name evidence="8" type="ORF">IAA45_08975</name>
</gene>
<dbReference type="AlphaFoldDB" id="A0A9D2B455"/>
<keyword evidence="6 7" id="KW-0472">Membrane</keyword>
<keyword evidence="4 7" id="KW-0812">Transmembrane</keyword>
<dbReference type="EMBL" id="DXEX01000191">
    <property type="protein sequence ID" value="HIX59831.1"/>
    <property type="molecule type" value="Genomic_DNA"/>
</dbReference>
<reference evidence="8" key="1">
    <citation type="journal article" date="2021" name="PeerJ">
        <title>Extensive microbial diversity within the chicken gut microbiome revealed by metagenomics and culture.</title>
        <authorList>
            <person name="Gilroy R."/>
            <person name="Ravi A."/>
            <person name="Getino M."/>
            <person name="Pursley I."/>
            <person name="Horton D.L."/>
            <person name="Alikhan N.F."/>
            <person name="Baker D."/>
            <person name="Gharbi K."/>
            <person name="Hall N."/>
            <person name="Watson M."/>
            <person name="Adriaenssens E.M."/>
            <person name="Foster-Nyarko E."/>
            <person name="Jarju S."/>
            <person name="Secka A."/>
            <person name="Antonio M."/>
            <person name="Oren A."/>
            <person name="Chaudhuri R.R."/>
            <person name="La Ragione R."/>
            <person name="Hildebrand F."/>
            <person name="Pallen M.J."/>
        </authorList>
    </citation>
    <scope>NUCLEOTIDE SEQUENCE</scope>
    <source>
        <strain evidence="8">ChiSjej1B19-8411</strain>
    </source>
</reference>
<keyword evidence="3" id="KW-1003">Cell membrane</keyword>
<keyword evidence="5 7" id="KW-1133">Transmembrane helix</keyword>
<reference evidence="8" key="2">
    <citation type="submission" date="2021-04" db="EMBL/GenBank/DDBJ databases">
        <authorList>
            <person name="Gilroy R."/>
        </authorList>
    </citation>
    <scope>NUCLEOTIDE SEQUENCE</scope>
    <source>
        <strain evidence="8">ChiSjej1B19-8411</strain>
    </source>
</reference>
<evidence type="ECO:0000313" key="9">
    <source>
        <dbReference type="Proteomes" id="UP000886817"/>
    </source>
</evidence>
<evidence type="ECO:0000256" key="6">
    <source>
        <dbReference type="ARBA" id="ARBA00023136"/>
    </source>
</evidence>
<dbReference type="PANTHER" id="PTHR43663:SF1">
    <property type="entry name" value="CHROMATE TRANSPORTER"/>
    <property type="match status" value="1"/>
</dbReference>
<evidence type="ECO:0000313" key="8">
    <source>
        <dbReference type="EMBL" id="HIX59831.1"/>
    </source>
</evidence>
<dbReference type="InterPro" id="IPR052518">
    <property type="entry name" value="CHR_Transporter"/>
</dbReference>
<dbReference type="GO" id="GO:0015109">
    <property type="term" value="F:chromate transmembrane transporter activity"/>
    <property type="evidence" value="ECO:0007669"/>
    <property type="project" value="InterPro"/>
</dbReference>
<dbReference type="Proteomes" id="UP000886817">
    <property type="component" value="Unassembled WGS sequence"/>
</dbReference>
<dbReference type="PANTHER" id="PTHR43663">
    <property type="entry name" value="CHROMATE TRANSPORT PROTEIN-RELATED"/>
    <property type="match status" value="1"/>
</dbReference>
<accession>A0A9D2B455</accession>
<evidence type="ECO:0000256" key="2">
    <source>
        <dbReference type="ARBA" id="ARBA00005262"/>
    </source>
</evidence>
<evidence type="ECO:0000256" key="5">
    <source>
        <dbReference type="ARBA" id="ARBA00022989"/>
    </source>
</evidence>
<evidence type="ECO:0000256" key="4">
    <source>
        <dbReference type="ARBA" id="ARBA00022692"/>
    </source>
</evidence>
<feature type="transmembrane region" description="Helical" evidence="7">
    <location>
        <begin position="85"/>
        <end position="108"/>
    </location>
</feature>
<dbReference type="SUPFAM" id="SSF103473">
    <property type="entry name" value="MFS general substrate transporter"/>
    <property type="match status" value="1"/>
</dbReference>
<dbReference type="InterPro" id="IPR036259">
    <property type="entry name" value="MFS_trans_sf"/>
</dbReference>
<evidence type="ECO:0000256" key="1">
    <source>
        <dbReference type="ARBA" id="ARBA00004651"/>
    </source>
</evidence>
<comment type="similarity">
    <text evidence="2">Belongs to the chromate ion transporter (CHR) (TC 2.A.51) family.</text>
</comment>
<name>A0A9D2B455_9FIRM</name>